<dbReference type="Proteomes" id="UP000230914">
    <property type="component" value="Unassembled WGS sequence"/>
</dbReference>
<dbReference type="SMART" id="SM00849">
    <property type="entry name" value="Lactamase_B"/>
    <property type="match status" value="1"/>
</dbReference>
<accession>A0A2G6KCB6</accession>
<evidence type="ECO:0000313" key="7">
    <source>
        <dbReference type="Proteomes" id="UP000230914"/>
    </source>
</evidence>
<dbReference type="PANTHER" id="PTHR46233">
    <property type="entry name" value="HYDROXYACYLGLUTATHIONE HYDROLASE GLOC"/>
    <property type="match status" value="1"/>
</dbReference>
<feature type="domain" description="Metallo-beta-lactamase" evidence="5">
    <location>
        <begin position="22"/>
        <end position="183"/>
    </location>
</feature>
<proteinExistence type="predicted"/>
<evidence type="ECO:0000259" key="5">
    <source>
        <dbReference type="SMART" id="SM00849"/>
    </source>
</evidence>
<evidence type="ECO:0000256" key="1">
    <source>
        <dbReference type="ARBA" id="ARBA00001947"/>
    </source>
</evidence>
<dbReference type="AlphaFoldDB" id="A0A2G6KCB6"/>
<comment type="caution">
    <text evidence="6">The sequence shown here is derived from an EMBL/GenBank/DDBJ whole genome shotgun (WGS) entry which is preliminary data.</text>
</comment>
<dbReference type="InterPro" id="IPR036866">
    <property type="entry name" value="RibonucZ/Hydroxyglut_hydro"/>
</dbReference>
<dbReference type="CDD" id="cd06262">
    <property type="entry name" value="metallo-hydrolase-like_MBL-fold"/>
    <property type="match status" value="1"/>
</dbReference>
<dbReference type="SUPFAM" id="SSF56281">
    <property type="entry name" value="Metallo-hydrolase/oxidoreductase"/>
    <property type="match status" value="1"/>
</dbReference>
<reference evidence="6 7" key="1">
    <citation type="submission" date="2017-10" db="EMBL/GenBank/DDBJ databases">
        <title>Novel microbial diversity and functional potential in the marine mammal oral microbiome.</title>
        <authorList>
            <person name="Dudek N.K."/>
            <person name="Sun C.L."/>
            <person name="Burstein D."/>
            <person name="Kantor R.S."/>
            <person name="Aliaga Goltsman D.S."/>
            <person name="Bik E.M."/>
            <person name="Thomas B.C."/>
            <person name="Banfield J.F."/>
            <person name="Relman D.A."/>
        </authorList>
    </citation>
    <scope>NUCLEOTIDE SEQUENCE [LARGE SCALE GENOMIC DNA]</scope>
    <source>
        <strain evidence="6">DOLJORAL78_61_10</strain>
    </source>
</reference>
<dbReference type="InterPro" id="IPR051453">
    <property type="entry name" value="MBL_Glyoxalase_II"/>
</dbReference>
<dbReference type="GO" id="GO:0046872">
    <property type="term" value="F:metal ion binding"/>
    <property type="evidence" value="ECO:0007669"/>
    <property type="project" value="UniProtKB-KW"/>
</dbReference>
<evidence type="ECO:0000256" key="4">
    <source>
        <dbReference type="ARBA" id="ARBA00022833"/>
    </source>
</evidence>
<keyword evidence="2" id="KW-0479">Metal-binding</keyword>
<dbReference type="Gene3D" id="3.60.15.10">
    <property type="entry name" value="Ribonuclease Z/Hydroxyacylglutathione hydrolase-like"/>
    <property type="match status" value="1"/>
</dbReference>
<sequence>MDDPYWSHPGVEVYRWVVGPFENNVFVISCGRTGESILIDAAAEPELLLDIAERFHVGQIVQTHGHFDHIGAVTAVRDAGYPVAVGTDDAPKLADVGYDTTLDHHDVITFGDQRLIVLHTPGHTPGSISLHLEGAPLVFSGDTLFPGGPGATHFDDADFDTIIASITDHLFSLPDNTVVLPGHGDSTTIGAERPHLDDWIARRW</sequence>
<dbReference type="PANTHER" id="PTHR46233:SF3">
    <property type="entry name" value="HYDROXYACYLGLUTATHIONE HYDROLASE GLOC"/>
    <property type="match status" value="1"/>
</dbReference>
<gene>
    <name evidence="6" type="ORF">CSA55_03135</name>
</gene>
<dbReference type="EMBL" id="PDSL01000045">
    <property type="protein sequence ID" value="PIE32612.1"/>
    <property type="molecule type" value="Genomic_DNA"/>
</dbReference>
<evidence type="ECO:0000256" key="2">
    <source>
        <dbReference type="ARBA" id="ARBA00022723"/>
    </source>
</evidence>
<comment type="cofactor">
    <cofactor evidence="1">
        <name>Zn(2+)</name>
        <dbReference type="ChEBI" id="CHEBI:29105"/>
    </cofactor>
</comment>
<organism evidence="6 7">
    <name type="scientific">Ilumatobacter coccineus</name>
    <dbReference type="NCBI Taxonomy" id="467094"/>
    <lineage>
        <taxon>Bacteria</taxon>
        <taxon>Bacillati</taxon>
        <taxon>Actinomycetota</taxon>
        <taxon>Acidimicrobiia</taxon>
        <taxon>Acidimicrobiales</taxon>
        <taxon>Ilumatobacteraceae</taxon>
        <taxon>Ilumatobacter</taxon>
    </lineage>
</organism>
<keyword evidence="4" id="KW-0862">Zinc</keyword>
<dbReference type="InterPro" id="IPR001279">
    <property type="entry name" value="Metallo-B-lactamas"/>
</dbReference>
<dbReference type="GO" id="GO:0016787">
    <property type="term" value="F:hydrolase activity"/>
    <property type="evidence" value="ECO:0007669"/>
    <property type="project" value="UniProtKB-KW"/>
</dbReference>
<protein>
    <recommendedName>
        <fullName evidence="5">Metallo-beta-lactamase domain-containing protein</fullName>
    </recommendedName>
</protein>
<evidence type="ECO:0000313" key="6">
    <source>
        <dbReference type="EMBL" id="PIE32612.1"/>
    </source>
</evidence>
<name>A0A2G6KCB6_9ACTN</name>
<dbReference type="Pfam" id="PF00753">
    <property type="entry name" value="Lactamase_B"/>
    <property type="match status" value="1"/>
</dbReference>
<evidence type="ECO:0000256" key="3">
    <source>
        <dbReference type="ARBA" id="ARBA00022801"/>
    </source>
</evidence>
<keyword evidence="3" id="KW-0378">Hydrolase</keyword>